<organism evidence="1 2">
    <name type="scientific">Sulfuriferula multivorans</name>
    <dbReference type="NCBI Taxonomy" id="1559896"/>
    <lineage>
        <taxon>Bacteria</taxon>
        <taxon>Pseudomonadati</taxon>
        <taxon>Pseudomonadota</taxon>
        <taxon>Betaproteobacteria</taxon>
        <taxon>Nitrosomonadales</taxon>
        <taxon>Sulfuricellaceae</taxon>
        <taxon>Sulfuriferula</taxon>
    </lineage>
</organism>
<proteinExistence type="predicted"/>
<evidence type="ECO:0000313" key="2">
    <source>
        <dbReference type="Proteomes" id="UP000286806"/>
    </source>
</evidence>
<accession>A0A401JBA0</accession>
<protein>
    <submittedName>
        <fullName evidence="1">Uncharacterized protein</fullName>
    </submittedName>
</protein>
<keyword evidence="2" id="KW-1185">Reference proteome</keyword>
<evidence type="ECO:0000313" key="1">
    <source>
        <dbReference type="EMBL" id="GBL44942.1"/>
    </source>
</evidence>
<dbReference type="Proteomes" id="UP000286806">
    <property type="component" value="Unassembled WGS sequence"/>
</dbReference>
<reference evidence="1 2" key="1">
    <citation type="journal article" date="2019" name="Front. Microbiol.">
        <title>Genomes of Neutrophilic Sulfur-Oxidizing Chemolithoautotrophs Representing 9 Proteobacterial Species From 8 Genera.</title>
        <authorList>
            <person name="Watanabe T."/>
            <person name="Kojima H."/>
            <person name="Umezawa K."/>
            <person name="Hori C."/>
            <person name="Takasuka T.E."/>
            <person name="Kato Y."/>
            <person name="Fukui M."/>
        </authorList>
    </citation>
    <scope>NUCLEOTIDE SEQUENCE [LARGE SCALE GENOMIC DNA]</scope>
    <source>
        <strain evidence="1 2">TTN</strain>
    </source>
</reference>
<dbReference type="AlphaFoldDB" id="A0A401JBA0"/>
<dbReference type="EMBL" id="BGOW01000003">
    <property type="protein sequence ID" value="GBL44942.1"/>
    <property type="molecule type" value="Genomic_DNA"/>
</dbReference>
<name>A0A401JBA0_9PROT</name>
<sequence>MGKFKPETPEVMDIHLNALESLNKIAIIHDRLAGLLASMNSDLAQANSILRLDKDEISNHRNQLINIRQDLSRLETDLHNNMEDLKSATIVFDATFSQIAYLTKQQQQNISAAELPTNND</sequence>
<comment type="caution">
    <text evidence="1">The sequence shown here is derived from an EMBL/GenBank/DDBJ whole genome shotgun (WGS) entry which is preliminary data.</text>
</comment>
<gene>
    <name evidence="1" type="ORF">SFMTTN_0743</name>
</gene>